<dbReference type="GO" id="GO:0005762">
    <property type="term" value="C:mitochondrial large ribosomal subunit"/>
    <property type="evidence" value="ECO:0007669"/>
    <property type="project" value="TreeGrafter"/>
</dbReference>
<reference evidence="6" key="1">
    <citation type="submission" date="2021-01" db="EMBL/GenBank/DDBJ databases">
        <authorList>
            <person name="Li R."/>
            <person name="Bekaert M."/>
        </authorList>
    </citation>
    <scope>NUCLEOTIDE SEQUENCE</scope>
    <source>
        <strain evidence="6">Farmed</strain>
    </source>
</reference>
<dbReference type="InterPro" id="IPR014719">
    <property type="entry name" value="Ribosomal_bL12_C/ClpS-like"/>
</dbReference>
<dbReference type="Pfam" id="PF00542">
    <property type="entry name" value="Ribosomal_L12"/>
    <property type="match status" value="1"/>
</dbReference>
<protein>
    <submittedName>
        <fullName evidence="6">RP-L7</fullName>
    </submittedName>
</protein>
<keyword evidence="2" id="KW-0689">Ribosomal protein</keyword>
<dbReference type="EMBL" id="CAHIKZ030005479">
    <property type="protein sequence ID" value="CAE1326469.1"/>
    <property type="molecule type" value="Genomic_DNA"/>
</dbReference>
<accession>A0A812EMR8</accession>
<organism evidence="6 7">
    <name type="scientific">Acanthosepion pharaonis</name>
    <name type="common">Pharaoh cuttlefish</name>
    <name type="synonym">Sepia pharaonis</name>
    <dbReference type="NCBI Taxonomy" id="158019"/>
    <lineage>
        <taxon>Eukaryota</taxon>
        <taxon>Metazoa</taxon>
        <taxon>Spiralia</taxon>
        <taxon>Lophotrochozoa</taxon>
        <taxon>Mollusca</taxon>
        <taxon>Cephalopoda</taxon>
        <taxon>Coleoidea</taxon>
        <taxon>Decapodiformes</taxon>
        <taxon>Sepiida</taxon>
        <taxon>Sepiina</taxon>
        <taxon>Sepiidae</taxon>
        <taxon>Acanthosepion</taxon>
    </lineage>
</organism>
<dbReference type="InterPro" id="IPR000206">
    <property type="entry name" value="Ribosomal_bL12"/>
</dbReference>
<proteinExistence type="inferred from homology"/>
<evidence type="ECO:0000313" key="7">
    <source>
        <dbReference type="Proteomes" id="UP000597762"/>
    </source>
</evidence>
<dbReference type="Pfam" id="PF16320">
    <property type="entry name" value="Ribosomal_L12_N"/>
    <property type="match status" value="1"/>
</dbReference>
<dbReference type="InterPro" id="IPR036235">
    <property type="entry name" value="Ribosomal_bL12_oligo_N_sf"/>
</dbReference>
<evidence type="ECO:0000313" key="6">
    <source>
        <dbReference type="EMBL" id="CAE1326469.1"/>
    </source>
</evidence>
<dbReference type="PANTHER" id="PTHR45987:SF4">
    <property type="entry name" value="LARGE RIBOSOMAL SUBUNIT PROTEIN BL12M"/>
    <property type="match status" value="1"/>
</dbReference>
<dbReference type="PANTHER" id="PTHR45987">
    <property type="entry name" value="39S RIBOSOMAL PROTEIN L12"/>
    <property type="match status" value="1"/>
</dbReference>
<feature type="domain" description="Large ribosomal subunit protein bL12 C-terminal" evidence="4">
    <location>
        <begin position="130"/>
        <end position="197"/>
    </location>
</feature>
<dbReference type="Proteomes" id="UP000597762">
    <property type="component" value="Unassembled WGS sequence"/>
</dbReference>
<dbReference type="InterPro" id="IPR008932">
    <property type="entry name" value="Ribosomal_bL12_oligo"/>
</dbReference>
<dbReference type="GO" id="GO:0006412">
    <property type="term" value="P:translation"/>
    <property type="evidence" value="ECO:0007669"/>
    <property type="project" value="InterPro"/>
</dbReference>
<dbReference type="FunFam" id="3.30.1390.10:FF:000001">
    <property type="entry name" value="50S ribosomal protein L7/L12"/>
    <property type="match status" value="1"/>
</dbReference>
<dbReference type="GO" id="GO:0003729">
    <property type="term" value="F:mRNA binding"/>
    <property type="evidence" value="ECO:0007669"/>
    <property type="project" value="TreeGrafter"/>
</dbReference>
<gene>
    <name evidence="6" type="ORF">SPHA_76056</name>
</gene>
<evidence type="ECO:0000256" key="3">
    <source>
        <dbReference type="ARBA" id="ARBA00023274"/>
    </source>
</evidence>
<dbReference type="InterPro" id="IPR013823">
    <property type="entry name" value="Ribosomal_bL12_C"/>
</dbReference>
<dbReference type="GO" id="GO:0003735">
    <property type="term" value="F:structural constituent of ribosome"/>
    <property type="evidence" value="ECO:0007669"/>
    <property type="project" value="InterPro"/>
</dbReference>
<name>A0A812EMR8_ACAPH</name>
<dbReference type="SUPFAM" id="SSF48300">
    <property type="entry name" value="Ribosomal protein L7/12, oligomerisation (N-terminal) domain"/>
    <property type="match status" value="1"/>
</dbReference>
<sequence length="198" mass="21818">MFCSQLISFLTRRSVHCKRRTCLYTARLLANKNQNQESAMFSTSLVFCSEAPLAAPHIQGTEKIYAPKIQKLVDEIGTLTLLEVADLNELLKKTLNIQEAPMMAMAPAATSVKEEESTEATAPKEEQTLFTVKLIKFNAAKKVALIKEIKNQISGLNLVQAKKFVESAPQPVKTDISKEAAEQLKNALEAVGAEIVIE</sequence>
<evidence type="ECO:0000259" key="5">
    <source>
        <dbReference type="Pfam" id="PF16320"/>
    </source>
</evidence>
<dbReference type="HAMAP" id="MF_00368">
    <property type="entry name" value="Ribosomal_bL12"/>
    <property type="match status" value="1"/>
</dbReference>
<dbReference type="Gene3D" id="1.20.5.710">
    <property type="entry name" value="Single helix bin"/>
    <property type="match status" value="1"/>
</dbReference>
<comment type="caution">
    <text evidence="6">The sequence shown here is derived from an EMBL/GenBank/DDBJ whole genome shotgun (WGS) entry which is preliminary data.</text>
</comment>
<dbReference type="OrthoDB" id="250175at2759"/>
<keyword evidence="7" id="KW-1185">Reference proteome</keyword>
<dbReference type="SUPFAM" id="SSF54736">
    <property type="entry name" value="ClpS-like"/>
    <property type="match status" value="1"/>
</dbReference>
<comment type="similarity">
    <text evidence="1">Belongs to the bacterial ribosomal protein bL12 family.</text>
</comment>
<evidence type="ECO:0000256" key="2">
    <source>
        <dbReference type="ARBA" id="ARBA00022980"/>
    </source>
</evidence>
<feature type="domain" description="Large ribosomal subunit protein bL12 oligomerization" evidence="5">
    <location>
        <begin position="68"/>
        <end position="109"/>
    </location>
</feature>
<evidence type="ECO:0000259" key="4">
    <source>
        <dbReference type="Pfam" id="PF00542"/>
    </source>
</evidence>
<keyword evidence="3" id="KW-0687">Ribonucleoprotein</keyword>
<evidence type="ECO:0000256" key="1">
    <source>
        <dbReference type="ARBA" id="ARBA00007197"/>
    </source>
</evidence>
<dbReference type="AlphaFoldDB" id="A0A812EMR8"/>
<dbReference type="Gene3D" id="3.30.1390.10">
    <property type="match status" value="1"/>
</dbReference>